<dbReference type="SUPFAM" id="SSF51735">
    <property type="entry name" value="NAD(P)-binding Rossmann-fold domains"/>
    <property type="match status" value="1"/>
</dbReference>
<proteinExistence type="predicted"/>
<dbReference type="PANTHER" id="PTHR43245:SF13">
    <property type="entry name" value="UDP-D-APIOSE_UDP-D-XYLOSE SYNTHASE 2"/>
    <property type="match status" value="1"/>
</dbReference>
<evidence type="ECO:0000313" key="2">
    <source>
        <dbReference type="EMBL" id="SHG48722.1"/>
    </source>
</evidence>
<organism evidence="2 3">
    <name type="scientific">Halobaculum gomorrense</name>
    <dbReference type="NCBI Taxonomy" id="43928"/>
    <lineage>
        <taxon>Archaea</taxon>
        <taxon>Methanobacteriati</taxon>
        <taxon>Methanobacteriota</taxon>
        <taxon>Stenosarchaea group</taxon>
        <taxon>Halobacteria</taxon>
        <taxon>Halobacteriales</taxon>
        <taxon>Haloferacaceae</taxon>
        <taxon>Halobaculum</taxon>
    </lineage>
</organism>
<dbReference type="PANTHER" id="PTHR43245">
    <property type="entry name" value="BIFUNCTIONAL POLYMYXIN RESISTANCE PROTEIN ARNA"/>
    <property type="match status" value="1"/>
</dbReference>
<evidence type="ECO:0000313" key="3">
    <source>
        <dbReference type="Proteomes" id="UP000184357"/>
    </source>
</evidence>
<feature type="domain" description="NAD-dependent epimerase/dehydratase" evidence="1">
    <location>
        <begin position="8"/>
        <end position="226"/>
    </location>
</feature>
<dbReference type="AlphaFoldDB" id="A0A1M5K7C2"/>
<dbReference type="OrthoDB" id="312217at2157"/>
<dbReference type="Gene3D" id="3.40.50.720">
    <property type="entry name" value="NAD(P)-binding Rossmann-like Domain"/>
    <property type="match status" value="1"/>
</dbReference>
<dbReference type="InterPro" id="IPR036291">
    <property type="entry name" value="NAD(P)-bd_dom_sf"/>
</dbReference>
<keyword evidence="3" id="KW-1185">Reference proteome</keyword>
<gene>
    <name evidence="2" type="ORF">SAMN05443636_0402</name>
</gene>
<evidence type="ECO:0000259" key="1">
    <source>
        <dbReference type="Pfam" id="PF01370"/>
    </source>
</evidence>
<dbReference type="Proteomes" id="UP000184357">
    <property type="component" value="Unassembled WGS sequence"/>
</dbReference>
<sequence>MPKYDTALFVGGTRFIGRHTVEAFLDAGYAVTTVTRGEHDDPFADRDGVENRTGDRTERADLAAARDAVEPDVVVDFVGLHPGEVRAATDVFADARYVYVSSGSAYAPGDVPMYEDETPLHPCEPEQEGDDTAETYGPRKAECDRAVFAAAAEGVEAMAVRPMLVQGPHDYTERFGYWVNRVAEHGEVLVPGDGGSLLHRVYVADLARALLLVAEEGEPGEAYNAADRSAYSLDRSLELIADALDTDVTPVHASERELAAHGVEPTDISLYTPDPMLVSTGKLAALGWEPTPPPASVAETARAHVDAGVTGPDESLDRVTEEAVLAALGDE</sequence>
<dbReference type="Pfam" id="PF01370">
    <property type="entry name" value="Epimerase"/>
    <property type="match status" value="1"/>
</dbReference>
<reference evidence="2 3" key="1">
    <citation type="submission" date="2016-11" db="EMBL/GenBank/DDBJ databases">
        <authorList>
            <person name="Jaros S."/>
            <person name="Januszkiewicz K."/>
            <person name="Wedrychowicz H."/>
        </authorList>
    </citation>
    <scope>NUCLEOTIDE SEQUENCE [LARGE SCALE GENOMIC DNA]</scope>
    <source>
        <strain evidence="2 3">DSM 9297</strain>
    </source>
</reference>
<dbReference type="InterPro" id="IPR001509">
    <property type="entry name" value="Epimerase_deHydtase"/>
</dbReference>
<dbReference type="STRING" id="43928.SAMN05443636_0402"/>
<protein>
    <submittedName>
        <fullName evidence="2">Nucleoside-diphosphate-sugar epimerase</fullName>
    </submittedName>
</protein>
<name>A0A1M5K7C2_9EURY</name>
<accession>A0A1M5K7C2</accession>
<dbReference type="InterPro" id="IPR050177">
    <property type="entry name" value="Lipid_A_modif_metabolic_enz"/>
</dbReference>
<dbReference type="RefSeq" id="WP_073306714.1">
    <property type="nucleotide sequence ID" value="NZ_FQWV01000001.1"/>
</dbReference>
<dbReference type="EMBL" id="FQWV01000001">
    <property type="protein sequence ID" value="SHG48722.1"/>
    <property type="molecule type" value="Genomic_DNA"/>
</dbReference>